<evidence type="ECO:0000313" key="1">
    <source>
        <dbReference type="EMBL" id="GAA3042653.1"/>
    </source>
</evidence>
<protein>
    <submittedName>
        <fullName evidence="1">Uncharacterized protein</fullName>
    </submittedName>
</protein>
<reference evidence="2" key="1">
    <citation type="journal article" date="2019" name="Int. J. Syst. Evol. Microbiol.">
        <title>The Global Catalogue of Microorganisms (GCM) 10K type strain sequencing project: providing services to taxonomists for standard genome sequencing and annotation.</title>
        <authorList>
            <consortium name="The Broad Institute Genomics Platform"/>
            <consortium name="The Broad Institute Genome Sequencing Center for Infectious Disease"/>
            <person name="Wu L."/>
            <person name="Ma J."/>
        </authorList>
    </citation>
    <scope>NUCLEOTIDE SEQUENCE [LARGE SCALE GENOMIC DNA]</scope>
    <source>
        <strain evidence="2">JCM 9091</strain>
    </source>
</reference>
<keyword evidence="2" id="KW-1185">Reference proteome</keyword>
<dbReference type="EMBL" id="BAAAUF010000018">
    <property type="protein sequence ID" value="GAA3042653.1"/>
    <property type="molecule type" value="Genomic_DNA"/>
</dbReference>
<accession>A0ABP6LGZ2</accession>
<sequence>MVMPNCQRARVSGAKARSTSSSPYVAVVTSGSLPPFVTHIRSNPGAFVNAFTFTSNYGAYRFEVEQVGGP</sequence>
<dbReference type="Proteomes" id="UP001501532">
    <property type="component" value="Unassembled WGS sequence"/>
</dbReference>
<name>A0ABP6LGZ2_9ACTN</name>
<evidence type="ECO:0000313" key="2">
    <source>
        <dbReference type="Proteomes" id="UP001501532"/>
    </source>
</evidence>
<comment type="caution">
    <text evidence="1">The sequence shown here is derived from an EMBL/GenBank/DDBJ whole genome shotgun (WGS) entry which is preliminary data.</text>
</comment>
<proteinExistence type="predicted"/>
<organism evidence="1 2">
    <name type="scientific">Streptomyces glomeratus</name>
    <dbReference type="NCBI Taxonomy" id="284452"/>
    <lineage>
        <taxon>Bacteria</taxon>
        <taxon>Bacillati</taxon>
        <taxon>Actinomycetota</taxon>
        <taxon>Actinomycetes</taxon>
        <taxon>Kitasatosporales</taxon>
        <taxon>Streptomycetaceae</taxon>
        <taxon>Streptomyces</taxon>
    </lineage>
</organism>
<gene>
    <name evidence="1" type="ORF">GCM10010448_26670</name>
</gene>